<dbReference type="InterPro" id="IPR036291">
    <property type="entry name" value="NAD(P)-bd_dom_sf"/>
</dbReference>
<comment type="caution">
    <text evidence="5">The sequence shown here is derived from an EMBL/GenBank/DDBJ whole genome shotgun (WGS) entry which is preliminary data.</text>
</comment>
<dbReference type="Pfam" id="PF22725">
    <property type="entry name" value="GFO_IDH_MocA_C3"/>
    <property type="match status" value="1"/>
</dbReference>
<accession>A0A9X4KGH9</accession>
<dbReference type="GO" id="GO:0016491">
    <property type="term" value="F:oxidoreductase activity"/>
    <property type="evidence" value="ECO:0007669"/>
    <property type="project" value="UniProtKB-KW"/>
</dbReference>
<keyword evidence="2" id="KW-0560">Oxidoreductase</keyword>
<sequence>MAAIDLDLNIDPVMPSRKDFRIGCIGSGMIMRDCHLVAYRDAGFNPVAIASRTFENAQAAAELRGIPKVHRSWEALVEDPDIEILDIALPPDRQLDVVRLAAKQPHIKGILCQKPLAMNSAEAREIVRLCEEAGIKIAVNSNMRYDQSIRGLKTVLERGYLGEPVLATIEMRAIPHWQEFLRKYDRIEILNMGIHHIDTFRYLFGDPEKITAVTRRDPRTAFKHIDGISQYTFQYANELMATSLDDVWAWPGEGTEKDIYIKWRVVGTDGLAQGYIGWPYPERTPSTLEFTTRQAPNEWFRPTWDKVWFPDAFQGTMGQLLRAVESDAEPEIGGRDNLKTMAAVDACYLSIAEGRTVAFSEVAGSI</sequence>
<evidence type="ECO:0000313" key="5">
    <source>
        <dbReference type="EMBL" id="MDG0791834.1"/>
    </source>
</evidence>
<dbReference type="Gene3D" id="3.30.360.10">
    <property type="entry name" value="Dihydrodipicolinate Reductase, domain 2"/>
    <property type="match status" value="1"/>
</dbReference>
<feature type="domain" description="GFO/IDH/MocA-like oxidoreductase" evidence="4">
    <location>
        <begin position="150"/>
        <end position="271"/>
    </location>
</feature>
<organism evidence="5 6">
    <name type="scientific">Cohnella ginsengisoli</name>
    <dbReference type="NCBI Taxonomy" id="425004"/>
    <lineage>
        <taxon>Bacteria</taxon>
        <taxon>Bacillati</taxon>
        <taxon>Bacillota</taxon>
        <taxon>Bacilli</taxon>
        <taxon>Bacillales</taxon>
        <taxon>Paenibacillaceae</taxon>
        <taxon>Cohnella</taxon>
    </lineage>
</organism>
<dbReference type="GO" id="GO:0000166">
    <property type="term" value="F:nucleotide binding"/>
    <property type="evidence" value="ECO:0007669"/>
    <property type="project" value="InterPro"/>
</dbReference>
<feature type="domain" description="Gfo/Idh/MocA-like oxidoreductase N-terminal" evidence="3">
    <location>
        <begin position="20"/>
        <end position="140"/>
    </location>
</feature>
<dbReference type="PANTHER" id="PTHR43708">
    <property type="entry name" value="CONSERVED EXPRESSED OXIDOREDUCTASE (EUROFUNG)"/>
    <property type="match status" value="1"/>
</dbReference>
<dbReference type="EMBL" id="JAPDHZ010000003">
    <property type="protein sequence ID" value="MDG0791834.1"/>
    <property type="molecule type" value="Genomic_DNA"/>
</dbReference>
<protein>
    <submittedName>
        <fullName evidence="5">Gfo/Idh/MocA family oxidoreductase</fullName>
    </submittedName>
</protein>
<dbReference type="RefSeq" id="WP_277565680.1">
    <property type="nucleotide sequence ID" value="NZ_JAPDHZ010000003.1"/>
</dbReference>
<dbReference type="AlphaFoldDB" id="A0A9X4KGH9"/>
<dbReference type="InterPro" id="IPR051317">
    <property type="entry name" value="Gfo/Idh/MocA_oxidoreduct"/>
</dbReference>
<dbReference type="Gene3D" id="3.40.50.720">
    <property type="entry name" value="NAD(P)-binding Rossmann-like Domain"/>
    <property type="match status" value="1"/>
</dbReference>
<reference evidence="5 6" key="1">
    <citation type="submission" date="2022-10" db="EMBL/GenBank/DDBJ databases">
        <title>Comparative genomic analysis of Cohnella hashimotonis sp. nov., isolated from the International Space Station.</title>
        <authorList>
            <person name="Simpson A."/>
            <person name="Venkateswaran K."/>
        </authorList>
    </citation>
    <scope>NUCLEOTIDE SEQUENCE [LARGE SCALE GENOMIC DNA]</scope>
    <source>
        <strain evidence="5 6">DSM 18997</strain>
    </source>
</reference>
<name>A0A9X4KGH9_9BACL</name>
<evidence type="ECO:0000259" key="4">
    <source>
        <dbReference type="Pfam" id="PF22725"/>
    </source>
</evidence>
<evidence type="ECO:0000256" key="1">
    <source>
        <dbReference type="ARBA" id="ARBA00010928"/>
    </source>
</evidence>
<evidence type="ECO:0000259" key="3">
    <source>
        <dbReference type="Pfam" id="PF01408"/>
    </source>
</evidence>
<dbReference type="PANTHER" id="PTHR43708:SF5">
    <property type="entry name" value="CONSERVED EXPRESSED OXIDOREDUCTASE (EUROFUNG)-RELATED"/>
    <property type="match status" value="1"/>
</dbReference>
<dbReference type="Proteomes" id="UP001153387">
    <property type="component" value="Unassembled WGS sequence"/>
</dbReference>
<dbReference type="SUPFAM" id="SSF51735">
    <property type="entry name" value="NAD(P)-binding Rossmann-fold domains"/>
    <property type="match status" value="1"/>
</dbReference>
<gene>
    <name evidence="5" type="ORF">OMP38_13910</name>
</gene>
<dbReference type="InterPro" id="IPR000683">
    <property type="entry name" value="Gfo/Idh/MocA-like_OxRdtase_N"/>
</dbReference>
<proteinExistence type="inferred from homology"/>
<evidence type="ECO:0000256" key="2">
    <source>
        <dbReference type="ARBA" id="ARBA00023002"/>
    </source>
</evidence>
<evidence type="ECO:0000313" key="6">
    <source>
        <dbReference type="Proteomes" id="UP001153387"/>
    </source>
</evidence>
<dbReference type="Pfam" id="PF01408">
    <property type="entry name" value="GFO_IDH_MocA"/>
    <property type="match status" value="1"/>
</dbReference>
<dbReference type="InterPro" id="IPR055170">
    <property type="entry name" value="GFO_IDH_MocA-like_dom"/>
</dbReference>
<comment type="similarity">
    <text evidence="1">Belongs to the Gfo/Idh/MocA family.</text>
</comment>
<dbReference type="SUPFAM" id="SSF55347">
    <property type="entry name" value="Glyceraldehyde-3-phosphate dehydrogenase-like, C-terminal domain"/>
    <property type="match status" value="1"/>
</dbReference>
<keyword evidence="6" id="KW-1185">Reference proteome</keyword>